<dbReference type="RefSeq" id="WP_014426002.1">
    <property type="nucleotide sequence ID" value="NC_017069.1"/>
</dbReference>
<gene>
    <name evidence="1" type="ordered locus">SELR_pSRC400510</name>
</gene>
<accession>I0GVB5</accession>
<proteinExistence type="predicted"/>
<dbReference type="HOGENOM" id="CLU_2847390_0_0_9"/>
<dbReference type="EMBL" id="AP012294">
    <property type="protein sequence ID" value="BAL84702.1"/>
    <property type="molecule type" value="Genomic_DNA"/>
</dbReference>
<name>I0GVB5_SELRL</name>
<organism evidence="1 2">
    <name type="scientific">Selenomonas ruminantium subsp. lactilytica (strain NBRC 103574 / TAM6421)</name>
    <dbReference type="NCBI Taxonomy" id="927704"/>
    <lineage>
        <taxon>Bacteria</taxon>
        <taxon>Bacillati</taxon>
        <taxon>Bacillota</taxon>
        <taxon>Negativicutes</taxon>
        <taxon>Selenomonadales</taxon>
        <taxon>Selenomonadaceae</taxon>
        <taxon>Selenomonas</taxon>
    </lineage>
</organism>
<dbReference type="PATRIC" id="fig|927704.6.peg.3465"/>
<dbReference type="AlphaFoldDB" id="I0GVB5"/>
<dbReference type="Proteomes" id="UP000007887">
    <property type="component" value="Plasmid pSRC4"/>
</dbReference>
<keyword evidence="1" id="KW-0614">Plasmid</keyword>
<reference evidence="1 2" key="1">
    <citation type="submission" date="2011-10" db="EMBL/GenBank/DDBJ databases">
        <title>Whole genome sequence of Selenomonas ruminantium subsp. lactilytica TAM6421.</title>
        <authorList>
            <person name="Oguchi A."/>
            <person name="Ankai A."/>
            <person name="Kaneko J."/>
            <person name="Yamada-Narita S."/>
            <person name="Fukui S."/>
            <person name="Takahashi M."/>
            <person name="Onodera T."/>
            <person name="Kojima S."/>
            <person name="Fushimi T."/>
            <person name="Abe N."/>
            <person name="Kamio Y."/>
            <person name="Yamazaki S."/>
            <person name="Fujita N."/>
        </authorList>
    </citation>
    <scope>NUCLEOTIDE SEQUENCE [LARGE SCALE GENOMIC DNA]</scope>
    <source>
        <strain evidence="2">NBRC 103574 / TAM6421</strain>
        <plasmid evidence="1 2">pSRC4</plasmid>
    </source>
</reference>
<geneLocation type="plasmid" evidence="1 2">
    <name>pSRC4</name>
</geneLocation>
<sequence>MQGIVECPDCHVRHVRLIKKDISKSVIDIHCGGCDKVLGSIHDYMVDEPSVKQVATLDELEADNA</sequence>
<dbReference type="KEGG" id="sri:SELR_pSRC400510"/>
<evidence type="ECO:0000313" key="1">
    <source>
        <dbReference type="EMBL" id="BAL84702.1"/>
    </source>
</evidence>
<protein>
    <submittedName>
        <fullName evidence="1">Uncharacterized protein</fullName>
    </submittedName>
</protein>
<evidence type="ECO:0000313" key="2">
    <source>
        <dbReference type="Proteomes" id="UP000007887"/>
    </source>
</evidence>